<dbReference type="GO" id="GO:0043165">
    <property type="term" value="P:Gram-negative-bacterium-type cell outer membrane assembly"/>
    <property type="evidence" value="ECO:0007669"/>
    <property type="project" value="UniProtKB-UniRule"/>
</dbReference>
<dbReference type="eggNOG" id="COG1452">
    <property type="taxonomic scope" value="Bacteria"/>
</dbReference>
<evidence type="ECO:0000259" key="6">
    <source>
        <dbReference type="Pfam" id="PF04453"/>
    </source>
</evidence>
<dbReference type="KEGG" id="tol:TOL_0601"/>
<dbReference type="InterPro" id="IPR005653">
    <property type="entry name" value="OstA-like_N"/>
</dbReference>
<keyword evidence="1 4" id="KW-0732">Signal</keyword>
<feature type="domain" description="Organic solvent tolerance-like N-terminal" evidence="5">
    <location>
        <begin position="61"/>
        <end position="194"/>
    </location>
</feature>
<sequence length="797" mass="91025">MKHLRASVYGIALLLLSVNSVAELGWVPKQELSEEEQATLPSFCRGMYRPADITPLDSDRIEADADASEMQIGGSMHLEGDVIFRQQDRVLTADQADWQPDERQALFTGNVTLNTPVLSLSGDAATYQEVDGQVALNRAAYSIPARHMRGTAASIETPSDNLLELEDATVTFCEPGRNDWDLAASELTLDQEEGFGTAWHTRLRIREVPILYIPYYRFPIDDRRLTGFLDPKFTVNELGQAEDIQIPFYLNLAPNLDATITPHHILDRGVVWESQLRHKTKWLGDGELNYAYLNKDATEQDERWLINYQQAGRWTPNLQHRWVYNHVSDSDYLNDMNPSAAVDRTTHLPRRGEILFDQGSWHADATIESFQTIDDDITLANRPYRRLPQFNVNYKPQTLNGLRFTQTLQTTRFNRDSEATINNIEQTLSGFSAINGDRLVSDSGAFYPMEWPFGYLTPGAEYRYRSYHLYDTDATVLALDGFDEKPAYGAARYSVDAGLYFDREFDWFGDEYQQTLEPRIYYVRSPYIDNQNLVPNFDTKLTTVTFASLFTGDRFTGGDRLADLNQMSVGLTSRLIRDDGLEQLRASIGRIYYQRDRDVQLTGTNVGEYDLRATSSTLGEVEWNPSESWSVFSTLEWDSYYDYARQRKYGARYEGSNNRMLSVSSTRTQSYSTSTESVSTSTHQLDAGAFWALNDRWALVARQLRDLRKYDTDERKPVSPVLESIAGLEYQSCCWRVQALYRESSSNDSSDVDYTTDKKYGFMLSFQLKGLGNFGSGTDELISDGINGYSRRQYHDF</sequence>
<dbReference type="Proteomes" id="UP000011866">
    <property type="component" value="Chromosome"/>
</dbReference>
<dbReference type="HOGENOM" id="CLU_009039_0_0_6"/>
<dbReference type="InterPro" id="IPR007543">
    <property type="entry name" value="LptD_C"/>
</dbReference>
<accession>M5DZY7</accession>
<protein>
    <recommendedName>
        <fullName evidence="4">LPS-assembly protein LptD</fullName>
    </recommendedName>
</protein>
<evidence type="ECO:0000256" key="2">
    <source>
        <dbReference type="ARBA" id="ARBA00023136"/>
    </source>
</evidence>
<dbReference type="GO" id="GO:1990351">
    <property type="term" value="C:transporter complex"/>
    <property type="evidence" value="ECO:0007669"/>
    <property type="project" value="TreeGrafter"/>
</dbReference>
<keyword evidence="8" id="KW-1185">Reference proteome</keyword>
<dbReference type="Gene3D" id="2.60.450.10">
    <property type="entry name" value="Lipopolysaccharide (LPS) transport protein A like domain"/>
    <property type="match status" value="1"/>
</dbReference>
<comment type="subunit">
    <text evidence="4">Component of the lipopolysaccharide transport and assembly complex. Interacts with LptE and LptA.</text>
</comment>
<proteinExistence type="inferred from homology"/>
<dbReference type="EMBL" id="HF680312">
    <property type="protein sequence ID" value="CCU71039.1"/>
    <property type="molecule type" value="Genomic_DNA"/>
</dbReference>
<dbReference type="GO" id="GO:0009279">
    <property type="term" value="C:cell outer membrane"/>
    <property type="evidence" value="ECO:0007669"/>
    <property type="project" value="UniProtKB-SubCell"/>
</dbReference>
<evidence type="ECO:0000256" key="3">
    <source>
        <dbReference type="ARBA" id="ARBA00023237"/>
    </source>
</evidence>
<evidence type="ECO:0000313" key="8">
    <source>
        <dbReference type="Proteomes" id="UP000011866"/>
    </source>
</evidence>
<dbReference type="Pfam" id="PF04453">
    <property type="entry name" value="LptD"/>
    <property type="match status" value="1"/>
</dbReference>
<dbReference type="InterPro" id="IPR020889">
    <property type="entry name" value="LipoPS_assembly_LptD"/>
</dbReference>
<reference evidence="7 8" key="1">
    <citation type="journal article" date="2013" name="Genome Announc.">
        <title>Genome Sequence of Thalassolituus oleivorans MIL-1 (DSM 14913T).</title>
        <authorList>
            <person name="Golyshin P.N."/>
            <person name="Werner J."/>
            <person name="Chernikova T.N."/>
            <person name="Tran H."/>
            <person name="Ferrer M."/>
            <person name="Yakimov M.M."/>
            <person name="Teeling H."/>
            <person name="Golyshina O.V."/>
        </authorList>
    </citation>
    <scope>NUCLEOTIDE SEQUENCE [LARGE SCALE GENOMIC DNA]</scope>
    <source>
        <strain evidence="7 8">MIL-1</strain>
    </source>
</reference>
<dbReference type="PATRIC" id="fig|1298593.3.peg.573"/>
<dbReference type="HAMAP" id="MF_01411">
    <property type="entry name" value="LPS_assembly_LptD"/>
    <property type="match status" value="1"/>
</dbReference>
<dbReference type="GO" id="GO:0015920">
    <property type="term" value="P:lipopolysaccharide transport"/>
    <property type="evidence" value="ECO:0007669"/>
    <property type="project" value="InterPro"/>
</dbReference>
<dbReference type="STRING" id="187493.CN03_15050"/>
<comment type="function">
    <text evidence="4">Together with LptE, is involved in the assembly of lipopolysaccharide (LPS) at the surface of the outer membrane.</text>
</comment>
<evidence type="ECO:0000256" key="1">
    <source>
        <dbReference type="ARBA" id="ARBA00022729"/>
    </source>
</evidence>
<evidence type="ECO:0000256" key="4">
    <source>
        <dbReference type="HAMAP-Rule" id="MF_01411"/>
    </source>
</evidence>
<dbReference type="PANTHER" id="PTHR30189:SF1">
    <property type="entry name" value="LPS-ASSEMBLY PROTEIN LPTD"/>
    <property type="match status" value="1"/>
</dbReference>
<feature type="domain" description="LptD C-terminal" evidence="6">
    <location>
        <begin position="302"/>
        <end position="697"/>
    </location>
</feature>
<name>M5DZY7_9GAMM</name>
<organism evidence="7 8">
    <name type="scientific">Thalassolituus oleivorans MIL-1</name>
    <dbReference type="NCBI Taxonomy" id="1298593"/>
    <lineage>
        <taxon>Bacteria</taxon>
        <taxon>Pseudomonadati</taxon>
        <taxon>Pseudomonadota</taxon>
        <taxon>Gammaproteobacteria</taxon>
        <taxon>Oceanospirillales</taxon>
        <taxon>Oceanospirillaceae</taxon>
        <taxon>Thalassolituus</taxon>
    </lineage>
</organism>
<evidence type="ECO:0000259" key="5">
    <source>
        <dbReference type="Pfam" id="PF03968"/>
    </source>
</evidence>
<dbReference type="Pfam" id="PF03968">
    <property type="entry name" value="LptD_N"/>
    <property type="match status" value="1"/>
</dbReference>
<comment type="caution">
    <text evidence="4">Lacks conserved residue(s) required for the propagation of feature annotation.</text>
</comment>
<keyword evidence="3 4" id="KW-0998">Cell outer membrane</keyword>
<dbReference type="InterPro" id="IPR050218">
    <property type="entry name" value="LptD"/>
</dbReference>
<gene>
    <name evidence="4" type="primary">lptD</name>
    <name evidence="7" type="ORF">TOL_0601</name>
</gene>
<evidence type="ECO:0000313" key="7">
    <source>
        <dbReference type="EMBL" id="CCU71039.1"/>
    </source>
</evidence>
<comment type="similarity">
    <text evidence="4">Belongs to the LptD family.</text>
</comment>
<comment type="subcellular location">
    <subcellularLocation>
        <location evidence="4">Cell outer membrane</location>
    </subcellularLocation>
</comment>
<keyword evidence="2 4" id="KW-0472">Membrane</keyword>
<dbReference type="AlphaFoldDB" id="M5DZY7"/>
<dbReference type="PANTHER" id="PTHR30189">
    <property type="entry name" value="LPS-ASSEMBLY PROTEIN"/>
    <property type="match status" value="1"/>
</dbReference>